<dbReference type="AlphaFoldDB" id="A0A081P512"/>
<keyword evidence="1" id="KW-0472">Membrane</keyword>
<evidence type="ECO:0000256" key="1">
    <source>
        <dbReference type="SAM" id="Phobius"/>
    </source>
</evidence>
<feature type="transmembrane region" description="Helical" evidence="1">
    <location>
        <begin position="56"/>
        <end position="75"/>
    </location>
</feature>
<evidence type="ECO:0000313" key="2">
    <source>
        <dbReference type="EMBL" id="KEQ25785.1"/>
    </source>
</evidence>
<dbReference type="EMBL" id="JNVM01000010">
    <property type="protein sequence ID" value="KEQ25785.1"/>
    <property type="molecule type" value="Genomic_DNA"/>
</dbReference>
<proteinExistence type="predicted"/>
<reference evidence="2 3" key="1">
    <citation type="submission" date="2014-06" db="EMBL/GenBank/DDBJ databases">
        <title>Draft genome sequence of Paenibacillus sp. MSt1.</title>
        <authorList>
            <person name="Aw Y.K."/>
            <person name="Ong K.S."/>
            <person name="Gan H.M."/>
            <person name="Lee S.M."/>
        </authorList>
    </citation>
    <scope>NUCLEOTIDE SEQUENCE [LARGE SCALE GENOMIC DNA]</scope>
    <source>
        <strain evidence="2 3">MSt1</strain>
    </source>
</reference>
<keyword evidence="3" id="KW-1185">Reference proteome</keyword>
<comment type="caution">
    <text evidence="2">The sequence shown here is derived from an EMBL/GenBank/DDBJ whole genome shotgun (WGS) entry which is preliminary data.</text>
</comment>
<dbReference type="Proteomes" id="UP000028123">
    <property type="component" value="Unassembled WGS sequence"/>
</dbReference>
<protein>
    <submittedName>
        <fullName evidence="2">Uncharacterized protein</fullName>
    </submittedName>
</protein>
<accession>A0A081P512</accession>
<gene>
    <name evidence="2" type="ORF">ET33_03495</name>
</gene>
<keyword evidence="1" id="KW-1133">Transmembrane helix</keyword>
<sequence>MEQLGLLAVLSVAFWLSLFTMTLALFRQNIKPHLKSIIISSLIMTQISIITQTKFLILGLVVLQPVFTVLCFCRFSDFV</sequence>
<feature type="transmembrane region" description="Helical" evidence="1">
    <location>
        <begin position="6"/>
        <end position="26"/>
    </location>
</feature>
<keyword evidence="1" id="KW-0812">Transmembrane</keyword>
<organism evidence="2 3">
    <name type="scientific">Paenibacillus tyrfis</name>
    <dbReference type="NCBI Taxonomy" id="1501230"/>
    <lineage>
        <taxon>Bacteria</taxon>
        <taxon>Bacillati</taxon>
        <taxon>Bacillota</taxon>
        <taxon>Bacilli</taxon>
        <taxon>Bacillales</taxon>
        <taxon>Paenibacillaceae</taxon>
        <taxon>Paenibacillus</taxon>
    </lineage>
</organism>
<evidence type="ECO:0000313" key="3">
    <source>
        <dbReference type="Proteomes" id="UP000028123"/>
    </source>
</evidence>
<name>A0A081P512_9BACL</name>